<name>A0ABV9DZ19_9ACTN</name>
<dbReference type="EMBL" id="JBHSFQ010000016">
    <property type="protein sequence ID" value="MFC4563559.1"/>
    <property type="molecule type" value="Genomic_DNA"/>
</dbReference>
<accession>A0ABV9DZ19</accession>
<keyword evidence="3" id="KW-1185">Reference proteome</keyword>
<organism evidence="2 3">
    <name type="scientific">Nocardiopsis mangrovi</name>
    <dbReference type="NCBI Taxonomy" id="1179818"/>
    <lineage>
        <taxon>Bacteria</taxon>
        <taxon>Bacillati</taxon>
        <taxon>Actinomycetota</taxon>
        <taxon>Actinomycetes</taxon>
        <taxon>Streptosporangiales</taxon>
        <taxon>Nocardiopsidaceae</taxon>
        <taxon>Nocardiopsis</taxon>
    </lineage>
</organism>
<reference evidence="3" key="1">
    <citation type="journal article" date="2019" name="Int. J. Syst. Evol. Microbiol.">
        <title>The Global Catalogue of Microorganisms (GCM) 10K type strain sequencing project: providing services to taxonomists for standard genome sequencing and annotation.</title>
        <authorList>
            <consortium name="The Broad Institute Genomics Platform"/>
            <consortium name="The Broad Institute Genome Sequencing Center for Infectious Disease"/>
            <person name="Wu L."/>
            <person name="Ma J."/>
        </authorList>
    </citation>
    <scope>NUCLEOTIDE SEQUENCE [LARGE SCALE GENOMIC DNA]</scope>
    <source>
        <strain evidence="3">XZYJ18</strain>
    </source>
</reference>
<dbReference type="Proteomes" id="UP001595923">
    <property type="component" value="Unassembled WGS sequence"/>
</dbReference>
<dbReference type="Pfam" id="PF21806">
    <property type="entry name" value="DUF6879"/>
    <property type="match status" value="1"/>
</dbReference>
<evidence type="ECO:0000313" key="2">
    <source>
        <dbReference type="EMBL" id="MFC4563559.1"/>
    </source>
</evidence>
<dbReference type="InterPro" id="IPR049244">
    <property type="entry name" value="DUF6879"/>
</dbReference>
<dbReference type="RefSeq" id="WP_378575973.1">
    <property type="nucleotide sequence ID" value="NZ_JBHSFQ010000016.1"/>
</dbReference>
<evidence type="ECO:0000313" key="3">
    <source>
        <dbReference type="Proteomes" id="UP001595923"/>
    </source>
</evidence>
<comment type="caution">
    <text evidence="2">The sequence shown here is derived from an EMBL/GenBank/DDBJ whole genome shotgun (WGS) entry which is preliminary data.</text>
</comment>
<proteinExistence type="predicted"/>
<feature type="domain" description="DUF6879" evidence="1">
    <location>
        <begin position="53"/>
        <end position="216"/>
    </location>
</feature>
<evidence type="ECO:0000259" key="1">
    <source>
        <dbReference type="Pfam" id="PF21806"/>
    </source>
</evidence>
<protein>
    <submittedName>
        <fullName evidence="2">DUF6879 family protein</fullName>
    </submittedName>
</protein>
<sequence>MDRSRDVDPSARFGRRLGRTAPGLDVFGRVRAAQGAVMDRGAYHADAAALRASDQVTGDIWKLERSQVFFEAGDSAWEAFASGDWERVLDIFDGERAAIRDDVARYARFGLRLRRLRIVELPPTPYLQWEMHSHRIFVESGFEIRVLGAERVRHLEGEQPLPELMVYGGRTLYHVRYDERWAPIGAKRIDDPALAESAAHAITALYDQAEPLMDFFQREIAGRTQVAGRG</sequence>
<gene>
    <name evidence="2" type="ORF">ACFO4E_16960</name>
</gene>